<name>D2UZ05_NAEGR</name>
<dbReference type="AlphaFoldDB" id="D2UZ05"/>
<dbReference type="STRING" id="5762.D2UZ05"/>
<dbReference type="Proteomes" id="UP000006671">
    <property type="component" value="Unassembled WGS sequence"/>
</dbReference>
<dbReference type="SMART" id="SM00220">
    <property type="entry name" value="S_TKc"/>
    <property type="match status" value="1"/>
</dbReference>
<dbReference type="GeneID" id="8863047"/>
<dbReference type="InterPro" id="IPR000719">
    <property type="entry name" value="Prot_kinase_dom"/>
</dbReference>
<gene>
    <name evidence="5" type="ORF">NAEGRDRAFT_77876</name>
</gene>
<dbReference type="Gene3D" id="1.10.510.10">
    <property type="entry name" value="Transferase(Phosphotransferase) domain 1"/>
    <property type="match status" value="1"/>
</dbReference>
<keyword evidence="2" id="KW-0175">Coiled coil</keyword>
<dbReference type="eggNOG" id="KOG0582">
    <property type="taxonomic scope" value="Eukaryota"/>
</dbReference>
<organism evidence="6">
    <name type="scientific">Naegleria gruberi</name>
    <name type="common">Amoeba</name>
    <dbReference type="NCBI Taxonomy" id="5762"/>
    <lineage>
        <taxon>Eukaryota</taxon>
        <taxon>Discoba</taxon>
        <taxon>Heterolobosea</taxon>
        <taxon>Tetramitia</taxon>
        <taxon>Eutetramitia</taxon>
        <taxon>Vahlkampfiidae</taxon>
        <taxon>Naegleria</taxon>
    </lineage>
</organism>
<feature type="compositionally biased region" description="Polar residues" evidence="3">
    <location>
        <begin position="45"/>
        <end position="57"/>
    </location>
</feature>
<feature type="compositionally biased region" description="Low complexity" evidence="3">
    <location>
        <begin position="58"/>
        <end position="68"/>
    </location>
</feature>
<accession>D2UZ05</accession>
<dbReference type="PROSITE" id="PS50011">
    <property type="entry name" value="PROTEIN_KINASE_DOM"/>
    <property type="match status" value="1"/>
</dbReference>
<dbReference type="PANTHER" id="PTHR48014:SF21">
    <property type="entry name" value="SERINE_THREONINE-PROTEIN KINASE FRAY2"/>
    <property type="match status" value="1"/>
</dbReference>
<dbReference type="InterPro" id="IPR011009">
    <property type="entry name" value="Kinase-like_dom_sf"/>
</dbReference>
<dbReference type="OrthoDB" id="248923at2759"/>
<feature type="compositionally biased region" description="Polar residues" evidence="3">
    <location>
        <begin position="69"/>
        <end position="86"/>
    </location>
</feature>
<feature type="coiled-coil region" evidence="2">
    <location>
        <begin position="637"/>
        <end position="664"/>
    </location>
</feature>
<feature type="domain" description="Protein kinase" evidence="4">
    <location>
        <begin position="138"/>
        <end position="402"/>
    </location>
</feature>
<dbReference type="SUPFAM" id="SSF56112">
    <property type="entry name" value="Protein kinase-like (PK-like)"/>
    <property type="match status" value="1"/>
</dbReference>
<dbReference type="GO" id="GO:0004672">
    <property type="term" value="F:protein kinase activity"/>
    <property type="evidence" value="ECO:0007669"/>
    <property type="project" value="InterPro"/>
</dbReference>
<feature type="compositionally biased region" description="Low complexity" evidence="3">
    <location>
        <begin position="8"/>
        <end position="44"/>
    </location>
</feature>
<feature type="compositionally biased region" description="Polar residues" evidence="3">
    <location>
        <begin position="93"/>
        <end position="104"/>
    </location>
</feature>
<dbReference type="VEuPathDB" id="AmoebaDB:NAEGRDRAFT_77876"/>
<dbReference type="PANTHER" id="PTHR48014">
    <property type="entry name" value="SERINE/THREONINE-PROTEIN KINASE FRAY2"/>
    <property type="match status" value="1"/>
</dbReference>
<proteinExistence type="inferred from homology"/>
<evidence type="ECO:0000313" key="6">
    <source>
        <dbReference type="Proteomes" id="UP000006671"/>
    </source>
</evidence>
<dbReference type="KEGG" id="ngr:NAEGRDRAFT_77876"/>
<keyword evidence="6" id="KW-1185">Reference proteome</keyword>
<keyword evidence="5" id="KW-0808">Transferase</keyword>
<dbReference type="InParanoid" id="D2UZ05"/>
<evidence type="ECO:0000256" key="3">
    <source>
        <dbReference type="SAM" id="MobiDB-lite"/>
    </source>
</evidence>
<dbReference type="FunFam" id="1.10.510.10:FF:000947">
    <property type="entry name" value="serine/threonine-protein kinase OSR1"/>
    <property type="match status" value="1"/>
</dbReference>
<evidence type="ECO:0000256" key="1">
    <source>
        <dbReference type="ARBA" id="ARBA00008874"/>
    </source>
</evidence>
<evidence type="ECO:0000313" key="5">
    <source>
        <dbReference type="EMBL" id="EFC50066.1"/>
    </source>
</evidence>
<dbReference type="Pfam" id="PF00069">
    <property type="entry name" value="Pkinase"/>
    <property type="match status" value="1"/>
</dbReference>
<keyword evidence="5" id="KW-0418">Kinase</keyword>
<dbReference type="Gene3D" id="3.30.200.20">
    <property type="entry name" value="Phosphorylase Kinase, domain 1"/>
    <property type="match status" value="1"/>
</dbReference>
<dbReference type="GO" id="GO:0005524">
    <property type="term" value="F:ATP binding"/>
    <property type="evidence" value="ECO:0007669"/>
    <property type="project" value="InterPro"/>
</dbReference>
<evidence type="ECO:0000256" key="2">
    <source>
        <dbReference type="SAM" id="Coils"/>
    </source>
</evidence>
<feature type="region of interest" description="Disordered" evidence="3">
    <location>
        <begin position="1"/>
        <end position="104"/>
    </location>
</feature>
<dbReference type="GO" id="GO:0043539">
    <property type="term" value="F:protein serine/threonine kinase activator activity"/>
    <property type="evidence" value="ECO:0007669"/>
    <property type="project" value="InterPro"/>
</dbReference>
<comment type="similarity">
    <text evidence="1">Belongs to the protein kinase superfamily. STE Ser/Thr protein kinase family. STE20 subfamily.</text>
</comment>
<sequence length="666" mass="74168">MLQNNSKPQTNSLSSSGTSTPLPNSSSSSTPSSQTPNISSPPSIVTSSNNANGMKTLTQTSSNQSTSTPVGVNTNNIGANITSPQQEMRPPSAQLTRASSSLSISKDTPTIGTGFSVGAAAALSPSLRREYPTVADQYKLLEPIGFGASGPVYEAICIPFNERVAIKKLDLERLEDNVLQTITKEIHTMVTSFHEHIVNYLTSFTHETELYLVMELMEAGSLYDIMRYKYNEGLPSEELISVVLYQVLEGLAYFHENGQIHRDIKASNILINEDGLVRIGDFGVSANIIEMSGDRRSKRQTFVGSPCWMAPEVMEQFHGYDCKADIWSFGITAIELAHGKAPYEGLPPVKVMYIVMEQEPPQLVDTETRKFSKIFRDMISLCLQKDPTKRPLASQLLKHKFFAKAVKQKDLIKKVILNGLPALAERAKLLAGIKKSNSQTKITFTMTQQESPTFVSMQDTMSTTMSTTVPMEENEIASRFSTDEVNSPSVVEEVHQEKKAVSRWNFIDELKKEEETASSNTTKKVEKKGRFEVTETDEDSVEKITNESPSNEQIVESKKVKKRNFEVKEVDEIPEEAVTPSSTAPKKKVSISSVTKEVSISSLSNQLASLQSQQQLIFNLLNEKAKTNDNMSPLDLISKLEQKVQDLMEENQRLRRENEQLRNQKK</sequence>
<evidence type="ECO:0000259" key="4">
    <source>
        <dbReference type="PROSITE" id="PS50011"/>
    </source>
</evidence>
<reference evidence="5 6" key="1">
    <citation type="journal article" date="2010" name="Cell">
        <title>The genome of Naegleria gruberi illuminates early eukaryotic versatility.</title>
        <authorList>
            <person name="Fritz-Laylin L.K."/>
            <person name="Prochnik S.E."/>
            <person name="Ginger M.L."/>
            <person name="Dacks J.B."/>
            <person name="Carpenter M.L."/>
            <person name="Field M.C."/>
            <person name="Kuo A."/>
            <person name="Paredez A."/>
            <person name="Chapman J."/>
            <person name="Pham J."/>
            <person name="Shu S."/>
            <person name="Neupane R."/>
            <person name="Cipriano M."/>
            <person name="Mancuso J."/>
            <person name="Tu H."/>
            <person name="Salamov A."/>
            <person name="Lindquist E."/>
            <person name="Shapiro H."/>
            <person name="Lucas S."/>
            <person name="Grigoriev I.V."/>
            <person name="Cande W.Z."/>
            <person name="Fulton C."/>
            <person name="Rokhsar D.S."/>
            <person name="Dawson S.C."/>
        </authorList>
    </citation>
    <scope>NUCLEOTIDE SEQUENCE [LARGE SCALE GENOMIC DNA]</scope>
    <source>
        <strain evidence="5 6">NEG-M</strain>
    </source>
</reference>
<protein>
    <submittedName>
        <fullName evidence="5">Ste20-like protein kinase</fullName>
    </submittedName>
</protein>
<dbReference type="EMBL" id="GG738846">
    <property type="protein sequence ID" value="EFC50066.1"/>
    <property type="molecule type" value="Genomic_DNA"/>
</dbReference>
<dbReference type="InterPro" id="IPR047173">
    <property type="entry name" value="STRAD_A/B-like"/>
</dbReference>
<dbReference type="RefSeq" id="XP_002682810.1">
    <property type="nucleotide sequence ID" value="XM_002682764.1"/>
</dbReference>